<feature type="region of interest" description="Disordered" evidence="4">
    <location>
        <begin position="376"/>
        <end position="406"/>
    </location>
</feature>
<evidence type="ECO:0000313" key="7">
    <source>
        <dbReference type="Proteomes" id="UP000243579"/>
    </source>
</evidence>
<dbReference type="OrthoDB" id="26525at2759"/>
<dbReference type="InterPro" id="IPR018247">
    <property type="entry name" value="EF_Hand_1_Ca_BS"/>
</dbReference>
<dbReference type="Gene3D" id="1.10.238.10">
    <property type="entry name" value="EF-hand"/>
    <property type="match status" value="1"/>
</dbReference>
<feature type="domain" description="EF-hand" evidence="5">
    <location>
        <begin position="442"/>
        <end position="477"/>
    </location>
</feature>
<keyword evidence="3" id="KW-0106">Calcium</keyword>
<dbReference type="EMBL" id="JNBR01000677">
    <property type="protein sequence ID" value="OQR90061.1"/>
    <property type="molecule type" value="Genomic_DNA"/>
</dbReference>
<evidence type="ECO:0000256" key="1">
    <source>
        <dbReference type="ARBA" id="ARBA00022723"/>
    </source>
</evidence>
<evidence type="ECO:0000256" key="3">
    <source>
        <dbReference type="ARBA" id="ARBA00022837"/>
    </source>
</evidence>
<dbReference type="PROSITE" id="PS50222">
    <property type="entry name" value="EF_HAND_2"/>
    <property type="match status" value="2"/>
</dbReference>
<dbReference type="STRING" id="1202772.A0A1V9YWI1"/>
<keyword evidence="7" id="KW-1185">Reference proteome</keyword>
<dbReference type="GO" id="GO:0005509">
    <property type="term" value="F:calcium ion binding"/>
    <property type="evidence" value="ECO:0007669"/>
    <property type="project" value="InterPro"/>
</dbReference>
<gene>
    <name evidence="6" type="ORF">ACHHYP_05852</name>
</gene>
<organism evidence="6 7">
    <name type="scientific">Achlya hypogyna</name>
    <name type="common">Oomycete</name>
    <name type="synonym">Protoachlya hypogyna</name>
    <dbReference type="NCBI Taxonomy" id="1202772"/>
    <lineage>
        <taxon>Eukaryota</taxon>
        <taxon>Sar</taxon>
        <taxon>Stramenopiles</taxon>
        <taxon>Oomycota</taxon>
        <taxon>Saprolegniomycetes</taxon>
        <taxon>Saprolegniales</taxon>
        <taxon>Achlyaceae</taxon>
        <taxon>Achlya</taxon>
    </lineage>
</organism>
<dbReference type="SUPFAM" id="SSF47473">
    <property type="entry name" value="EF-hand"/>
    <property type="match status" value="1"/>
</dbReference>
<dbReference type="SMART" id="SM00054">
    <property type="entry name" value="EFh"/>
    <property type="match status" value="3"/>
</dbReference>
<dbReference type="PANTHER" id="PTHR34524">
    <property type="entry name" value="CALCYPHOSIN"/>
    <property type="match status" value="1"/>
</dbReference>
<accession>A0A1V9YWI1</accession>
<keyword evidence="1" id="KW-0479">Metal-binding</keyword>
<comment type="caution">
    <text evidence="6">The sequence shown here is derived from an EMBL/GenBank/DDBJ whole genome shotgun (WGS) entry which is preliminary data.</text>
</comment>
<evidence type="ECO:0000256" key="4">
    <source>
        <dbReference type="SAM" id="MobiDB-lite"/>
    </source>
</evidence>
<sequence>MGDGLLAVLHAAFPSLPITPKVLLRPPFPFLHAVCVAALGDIGVFAAAQLDIARLSTRELKAGFLTRALALVTFALQDTKPAGDYVSVLFLVSPVQVSAAVLAGLEVDRTHEFLHQLAVVVRLPREALAAAAERVVAKGERGLYTMAVTFRRGLVQGQAAVRRYLVRKSRRPAVGTTFLKEFEGFGIFEGVVQSVSGRVYVVAYPADGDEEELDLDELLAVLKRSRELQALAPTEAPPAADATDGPVDPANVGGTAIGEPEAPPKPEPAAVVPADNNVFKALEAELHSRKSLRAEDNQEPAWRTKLLSLLQQDDDVAAPFPRLKPVEPPLEPKVLDEATLLALPPPSLPRLEVPGGLAQWSRRMKQSKAVARPVMPALVKRPSPRSNQKPSPPKASGGVRHKPLLHSLGDPHEATFDDYATTAGKSKLIYKVIQRIDRHLRRKHLRVVDLFRYCDSDGSGGISRAELEDVLKQLDIQLPPPELDAIMTHLDKNGNGVIDMDEFESLVRMNRRTDARRDQLRREFPHVVHSSLEASHQMLLDNWAANLKKLLPYRDAILGAARAIDKSDTGSISVVALRHILRSIEMPKVRQEMLDDLFVLVRPVHNLVLLSALEAVFQNKPRRENKFLDHTWLAQFDAQMDKVRDLGL</sequence>
<reference evidence="6 7" key="1">
    <citation type="journal article" date="2014" name="Genome Biol. Evol.">
        <title>The secreted proteins of Achlya hypogyna and Thraustotheca clavata identify the ancestral oomycete secretome and reveal gene acquisitions by horizontal gene transfer.</title>
        <authorList>
            <person name="Misner I."/>
            <person name="Blouin N."/>
            <person name="Leonard G."/>
            <person name="Richards T.A."/>
            <person name="Lane C.E."/>
        </authorList>
    </citation>
    <scope>NUCLEOTIDE SEQUENCE [LARGE SCALE GENOMIC DNA]</scope>
    <source>
        <strain evidence="6 7">ATCC 48635</strain>
    </source>
</reference>
<evidence type="ECO:0000259" key="5">
    <source>
        <dbReference type="PROSITE" id="PS50222"/>
    </source>
</evidence>
<dbReference type="PROSITE" id="PS00018">
    <property type="entry name" value="EF_HAND_1"/>
    <property type="match status" value="1"/>
</dbReference>
<dbReference type="InterPro" id="IPR042576">
    <property type="entry name" value="TRAF3IP1_N_sf"/>
</dbReference>
<dbReference type="Pfam" id="PF13499">
    <property type="entry name" value="EF-hand_7"/>
    <property type="match status" value="1"/>
</dbReference>
<dbReference type="AlphaFoldDB" id="A0A1V9YWI1"/>
<proteinExistence type="predicted"/>
<protein>
    <recommendedName>
        <fullName evidence="5">EF-hand domain-containing protein</fullName>
    </recommendedName>
</protein>
<name>A0A1V9YWI1_ACHHY</name>
<dbReference type="PANTHER" id="PTHR34524:SF6">
    <property type="entry name" value="CALCYPHOSINE LIKE"/>
    <property type="match status" value="1"/>
</dbReference>
<dbReference type="Proteomes" id="UP000243579">
    <property type="component" value="Unassembled WGS sequence"/>
</dbReference>
<feature type="domain" description="EF-hand" evidence="5">
    <location>
        <begin position="478"/>
        <end position="513"/>
    </location>
</feature>
<keyword evidence="2" id="KW-0677">Repeat</keyword>
<evidence type="ECO:0000256" key="2">
    <source>
        <dbReference type="ARBA" id="ARBA00022737"/>
    </source>
</evidence>
<dbReference type="CDD" id="cd00051">
    <property type="entry name" value="EFh"/>
    <property type="match status" value="1"/>
</dbReference>
<dbReference type="InterPro" id="IPR051581">
    <property type="entry name" value="Ca-bind"/>
</dbReference>
<evidence type="ECO:0000313" key="6">
    <source>
        <dbReference type="EMBL" id="OQR90061.1"/>
    </source>
</evidence>
<dbReference type="InterPro" id="IPR002048">
    <property type="entry name" value="EF_hand_dom"/>
</dbReference>
<dbReference type="InterPro" id="IPR011992">
    <property type="entry name" value="EF-hand-dom_pair"/>
</dbReference>
<dbReference type="Gene3D" id="1.10.418.50">
    <property type="entry name" value="Microtubule-binding protein MIP-T3"/>
    <property type="match status" value="1"/>
</dbReference>